<gene>
    <name evidence="8" type="primary">trpA</name>
    <name evidence="10" type="ORF">COU31_02130</name>
</gene>
<comment type="subunit">
    <text evidence="2 8">Tetramer of two alpha and two beta chains.</text>
</comment>
<feature type="active site" description="Proton acceptor" evidence="8">
    <location>
        <position position="49"/>
    </location>
</feature>
<keyword evidence="6 8" id="KW-0456">Lyase</keyword>
<evidence type="ECO:0000256" key="2">
    <source>
        <dbReference type="ARBA" id="ARBA00011270"/>
    </source>
</evidence>
<name>A0A2M6W467_9BACT</name>
<dbReference type="GO" id="GO:0005829">
    <property type="term" value="C:cytosol"/>
    <property type="evidence" value="ECO:0007669"/>
    <property type="project" value="TreeGrafter"/>
</dbReference>
<feature type="active site" description="Proton acceptor" evidence="8">
    <location>
        <position position="60"/>
    </location>
</feature>
<dbReference type="UniPathway" id="UPA00035">
    <property type="reaction ID" value="UER00044"/>
</dbReference>
<dbReference type="GO" id="GO:0004834">
    <property type="term" value="F:tryptophan synthase activity"/>
    <property type="evidence" value="ECO:0007669"/>
    <property type="project" value="UniProtKB-UniRule"/>
</dbReference>
<dbReference type="Proteomes" id="UP000231183">
    <property type="component" value="Unassembled WGS sequence"/>
</dbReference>
<comment type="function">
    <text evidence="8">The alpha subunit is responsible for the aldol cleavage of indoleglycerol phosphate to indole and glyceraldehyde 3-phosphate.</text>
</comment>
<dbReference type="EC" id="4.2.1.20" evidence="8"/>
<dbReference type="InterPro" id="IPR011060">
    <property type="entry name" value="RibuloseP-bd_barrel"/>
</dbReference>
<keyword evidence="5 8" id="KW-0057">Aromatic amino acid biosynthesis</keyword>
<proteinExistence type="inferred from homology"/>
<dbReference type="PROSITE" id="PS00167">
    <property type="entry name" value="TRP_SYNTHASE_ALPHA"/>
    <property type="match status" value="1"/>
</dbReference>
<evidence type="ECO:0000256" key="8">
    <source>
        <dbReference type="HAMAP-Rule" id="MF_00131"/>
    </source>
</evidence>
<dbReference type="AlphaFoldDB" id="A0A2M6W467"/>
<dbReference type="Gene3D" id="3.20.20.70">
    <property type="entry name" value="Aldolase class I"/>
    <property type="match status" value="1"/>
</dbReference>
<dbReference type="NCBIfam" id="TIGR00262">
    <property type="entry name" value="trpA"/>
    <property type="match status" value="1"/>
</dbReference>
<comment type="pathway">
    <text evidence="1 8">Amino-acid biosynthesis; L-tryptophan biosynthesis; L-tryptophan from chorismate: step 5/5.</text>
</comment>
<dbReference type="InterPro" id="IPR002028">
    <property type="entry name" value="Trp_synthase_suA"/>
</dbReference>
<dbReference type="CDD" id="cd04724">
    <property type="entry name" value="Tryptophan_synthase_alpha"/>
    <property type="match status" value="1"/>
</dbReference>
<evidence type="ECO:0000256" key="5">
    <source>
        <dbReference type="ARBA" id="ARBA00023141"/>
    </source>
</evidence>
<dbReference type="EMBL" id="PFBX01000017">
    <property type="protein sequence ID" value="PIT87592.1"/>
    <property type="molecule type" value="Genomic_DNA"/>
</dbReference>
<evidence type="ECO:0000313" key="10">
    <source>
        <dbReference type="EMBL" id="PIT87592.1"/>
    </source>
</evidence>
<organism evidence="10 11">
    <name type="scientific">Candidatus Magasanikbacteria bacterium CG10_big_fil_rev_8_21_14_0_10_40_10</name>
    <dbReference type="NCBI Taxonomy" id="1974648"/>
    <lineage>
        <taxon>Bacteria</taxon>
        <taxon>Candidatus Magasanikiibacteriota</taxon>
    </lineage>
</organism>
<accession>A0A2M6W467</accession>
<protein>
    <recommendedName>
        <fullName evidence="8">Tryptophan synthase alpha chain</fullName>
        <ecNumber evidence="8">4.2.1.20</ecNumber>
    </recommendedName>
</protein>
<dbReference type="PANTHER" id="PTHR43406">
    <property type="entry name" value="TRYPTOPHAN SYNTHASE, ALPHA CHAIN"/>
    <property type="match status" value="1"/>
</dbReference>
<evidence type="ECO:0000256" key="4">
    <source>
        <dbReference type="ARBA" id="ARBA00022822"/>
    </source>
</evidence>
<keyword evidence="4 8" id="KW-0822">Tryptophan biosynthesis</keyword>
<comment type="caution">
    <text evidence="10">The sequence shown here is derived from an EMBL/GenBank/DDBJ whole genome shotgun (WGS) entry which is preliminary data.</text>
</comment>
<dbReference type="InterPro" id="IPR013785">
    <property type="entry name" value="Aldolase_TIM"/>
</dbReference>
<dbReference type="SUPFAM" id="SSF51366">
    <property type="entry name" value="Ribulose-phoshate binding barrel"/>
    <property type="match status" value="1"/>
</dbReference>
<reference evidence="11" key="1">
    <citation type="submission" date="2017-09" db="EMBL/GenBank/DDBJ databases">
        <title>Depth-based differentiation of microbial function through sediment-hosted aquifers and enrichment of novel symbionts in the deep terrestrial subsurface.</title>
        <authorList>
            <person name="Probst A.J."/>
            <person name="Ladd B."/>
            <person name="Jarett J.K."/>
            <person name="Geller-Mcgrath D.E."/>
            <person name="Sieber C.M.K."/>
            <person name="Emerson J.B."/>
            <person name="Anantharaman K."/>
            <person name="Thomas B.C."/>
            <person name="Malmstrom R."/>
            <person name="Stieglmeier M."/>
            <person name="Klingl A."/>
            <person name="Woyke T."/>
            <person name="Ryan C.M."/>
            <person name="Banfield J.F."/>
        </authorList>
    </citation>
    <scope>NUCLEOTIDE SEQUENCE [LARGE SCALE GENOMIC DNA]</scope>
</reference>
<dbReference type="PANTHER" id="PTHR43406:SF1">
    <property type="entry name" value="TRYPTOPHAN SYNTHASE ALPHA CHAIN, CHLOROPLASTIC"/>
    <property type="match status" value="1"/>
</dbReference>
<sequence length="261" mass="28968">MNLIDKQCKRIKSEKRLGLMMHVVLGYPSLEASRQLILAMAQNRVDFIEMQIPFSDPLGDGPVIRLANTASLSAGFRTKQAFMLAKKLRRKDKVEIPLLFMTYFNIVFNYGVKKFCADAQAAGVNGLIIPDYPSAAETHDHLSKYAKKYNLQLIEFVSLDSAPADIKRAAKTARGFVYCFAQRGVTGRRQQMLEELGGHLKRLKKYIKIPLAVGFGISRPEHLANLKGKADIGIVGSAVLEEYNRRGLSGAVGLVGRLRNG</sequence>
<keyword evidence="3 8" id="KW-0028">Amino-acid biosynthesis</keyword>
<evidence type="ECO:0000256" key="7">
    <source>
        <dbReference type="ARBA" id="ARBA00049047"/>
    </source>
</evidence>
<dbReference type="Pfam" id="PF00290">
    <property type="entry name" value="Trp_syntA"/>
    <property type="match status" value="1"/>
</dbReference>
<evidence type="ECO:0000256" key="3">
    <source>
        <dbReference type="ARBA" id="ARBA00022605"/>
    </source>
</evidence>
<dbReference type="HAMAP" id="MF_00131">
    <property type="entry name" value="Trp_synth_alpha"/>
    <property type="match status" value="1"/>
</dbReference>
<dbReference type="InterPro" id="IPR018204">
    <property type="entry name" value="Trp_synthase_alpha_AS"/>
</dbReference>
<comment type="similarity">
    <text evidence="8 9">Belongs to the TrpA family.</text>
</comment>
<evidence type="ECO:0000256" key="6">
    <source>
        <dbReference type="ARBA" id="ARBA00023239"/>
    </source>
</evidence>
<evidence type="ECO:0000256" key="1">
    <source>
        <dbReference type="ARBA" id="ARBA00004733"/>
    </source>
</evidence>
<comment type="catalytic activity">
    <reaction evidence="7 8">
        <text>(1S,2R)-1-C-(indol-3-yl)glycerol 3-phosphate + L-serine = D-glyceraldehyde 3-phosphate + L-tryptophan + H2O</text>
        <dbReference type="Rhea" id="RHEA:10532"/>
        <dbReference type="ChEBI" id="CHEBI:15377"/>
        <dbReference type="ChEBI" id="CHEBI:33384"/>
        <dbReference type="ChEBI" id="CHEBI:57912"/>
        <dbReference type="ChEBI" id="CHEBI:58866"/>
        <dbReference type="ChEBI" id="CHEBI:59776"/>
        <dbReference type="EC" id="4.2.1.20"/>
    </reaction>
</comment>
<evidence type="ECO:0000256" key="9">
    <source>
        <dbReference type="RuleBase" id="RU003662"/>
    </source>
</evidence>
<evidence type="ECO:0000313" key="11">
    <source>
        <dbReference type="Proteomes" id="UP000231183"/>
    </source>
</evidence>